<comment type="caution">
    <text evidence="1">The sequence shown here is derived from an EMBL/GenBank/DDBJ whole genome shotgun (WGS) entry which is preliminary data.</text>
</comment>
<dbReference type="Proteomes" id="UP000471705">
    <property type="component" value="Unassembled WGS sequence"/>
</dbReference>
<organism evidence="1 2">
    <name type="scientific">Rhizobium leguminosarum</name>
    <dbReference type="NCBI Taxonomy" id="384"/>
    <lineage>
        <taxon>Bacteria</taxon>
        <taxon>Pseudomonadati</taxon>
        <taxon>Pseudomonadota</taxon>
        <taxon>Alphaproteobacteria</taxon>
        <taxon>Hyphomicrobiales</taxon>
        <taxon>Rhizobiaceae</taxon>
        <taxon>Rhizobium/Agrobacterium group</taxon>
        <taxon>Rhizobium</taxon>
    </lineage>
</organism>
<dbReference type="AlphaFoldDB" id="A0A7K3VST6"/>
<reference evidence="1 2" key="1">
    <citation type="submission" date="2019-12" db="EMBL/GenBank/DDBJ databases">
        <title>Rhizobium genotypes associated with high levels of biological nitrogen fixation by grain legumes in a temperate-maritime cropping system.</title>
        <authorList>
            <person name="Maluk M."/>
            <person name="Francesc Ferrando Molina F."/>
            <person name="Lopez Del Egido L."/>
            <person name="Lafos M."/>
            <person name="Langarica-Fuentes A."/>
            <person name="Gebre Yohannes G."/>
            <person name="Young M.W."/>
            <person name="Martin P."/>
            <person name="Gantlett R."/>
            <person name="Kenicer G."/>
            <person name="Hawes C."/>
            <person name="Begg G.S."/>
            <person name="Quilliam R.S."/>
            <person name="Squire G.R."/>
            <person name="Poole P.S."/>
            <person name="Young P.W."/>
            <person name="Iannetta P.M."/>
            <person name="James E.K."/>
        </authorList>
    </citation>
    <scope>NUCLEOTIDE SEQUENCE [LARGE SCALE GENOMIC DNA]</scope>
    <source>
        <strain evidence="1 2">JHI54</strain>
    </source>
</reference>
<gene>
    <name evidence="1" type="ORF">GR257_34800</name>
</gene>
<accession>A0A7K3VST6</accession>
<evidence type="ECO:0000313" key="1">
    <source>
        <dbReference type="EMBL" id="NEK19932.1"/>
    </source>
</evidence>
<proteinExistence type="predicted"/>
<dbReference type="RefSeq" id="WP_164050076.1">
    <property type="nucleotide sequence ID" value="NZ_WUFV01000034.1"/>
</dbReference>
<dbReference type="EMBL" id="WUFV01000034">
    <property type="protein sequence ID" value="NEK19932.1"/>
    <property type="molecule type" value="Genomic_DNA"/>
</dbReference>
<sequence>MPWTRRGSRLRQPLAFQSTVDTPVTIHHDAALTAGYGQAMTEANFIRVLQAKKTWWLNRP</sequence>
<evidence type="ECO:0000313" key="2">
    <source>
        <dbReference type="Proteomes" id="UP000471705"/>
    </source>
</evidence>
<name>A0A7K3VST6_RHILE</name>
<protein>
    <submittedName>
        <fullName evidence="1">Uncharacterized protein</fullName>
    </submittedName>
</protein>